<dbReference type="InterPro" id="IPR036249">
    <property type="entry name" value="Thioredoxin-like_sf"/>
</dbReference>
<keyword evidence="4 6" id="KW-0560">Oxidoreductase</keyword>
<dbReference type="CDD" id="cd00340">
    <property type="entry name" value="GSH_Peroxidase"/>
    <property type="match status" value="1"/>
</dbReference>
<dbReference type="InterPro" id="IPR013766">
    <property type="entry name" value="Thioredoxin_domain"/>
</dbReference>
<evidence type="ECO:0000313" key="9">
    <source>
        <dbReference type="Proteomes" id="UP000663879"/>
    </source>
</evidence>
<name>A0A814C6L9_9BILA</name>
<keyword evidence="3" id="KW-0712">Selenocysteine</keyword>
<dbReference type="PRINTS" id="PR01011">
    <property type="entry name" value="GLUTPROXDASE"/>
</dbReference>
<evidence type="ECO:0000259" key="7">
    <source>
        <dbReference type="PROSITE" id="PS51352"/>
    </source>
</evidence>
<dbReference type="EMBL" id="CAJNOC010002558">
    <property type="protein sequence ID" value="CAF0940008.1"/>
    <property type="molecule type" value="Genomic_DNA"/>
</dbReference>
<dbReference type="PROSITE" id="PS00763">
    <property type="entry name" value="GLUTATHIONE_PEROXID_2"/>
    <property type="match status" value="1"/>
</dbReference>
<dbReference type="PIRSF" id="PIRSF000303">
    <property type="entry name" value="Glutathion_perox"/>
    <property type="match status" value="1"/>
</dbReference>
<keyword evidence="9" id="KW-1185">Reference proteome</keyword>
<comment type="similarity">
    <text evidence="1 6">Belongs to the glutathione peroxidase family.</text>
</comment>
<dbReference type="InterPro" id="IPR000889">
    <property type="entry name" value="Glutathione_peroxidase"/>
</dbReference>
<dbReference type="PANTHER" id="PTHR11592">
    <property type="entry name" value="GLUTATHIONE PEROXIDASE"/>
    <property type="match status" value="1"/>
</dbReference>
<dbReference type="PROSITE" id="PS00460">
    <property type="entry name" value="GLUTATHIONE_PEROXID_1"/>
    <property type="match status" value="1"/>
</dbReference>
<comment type="caution">
    <text evidence="8">The sequence shown here is derived from an EMBL/GenBank/DDBJ whole genome shotgun (WGS) entry which is preliminary data.</text>
</comment>
<dbReference type="OrthoDB" id="446890at2759"/>
<evidence type="ECO:0000313" key="8">
    <source>
        <dbReference type="EMBL" id="CAF0940008.1"/>
    </source>
</evidence>
<evidence type="ECO:0000256" key="4">
    <source>
        <dbReference type="ARBA" id="ARBA00023002"/>
    </source>
</evidence>
<dbReference type="InterPro" id="IPR029759">
    <property type="entry name" value="GPX_AS"/>
</dbReference>
<proteinExistence type="inferred from homology"/>
<dbReference type="PROSITE" id="PS51355">
    <property type="entry name" value="GLUTATHIONE_PEROXID_3"/>
    <property type="match status" value="1"/>
</dbReference>
<feature type="domain" description="Thioredoxin" evidence="7">
    <location>
        <begin position="46"/>
        <end position="207"/>
    </location>
</feature>
<evidence type="ECO:0000256" key="5">
    <source>
        <dbReference type="PIRSR" id="PIRSR000303-1"/>
    </source>
</evidence>
<dbReference type="FunFam" id="3.40.30.10:FF:000025">
    <property type="entry name" value="Glutathione peroxidase"/>
    <property type="match status" value="1"/>
</dbReference>
<organism evidence="8 9">
    <name type="scientific">Brachionus calyciflorus</name>
    <dbReference type="NCBI Taxonomy" id="104777"/>
    <lineage>
        <taxon>Eukaryota</taxon>
        <taxon>Metazoa</taxon>
        <taxon>Spiralia</taxon>
        <taxon>Gnathifera</taxon>
        <taxon>Rotifera</taxon>
        <taxon>Eurotatoria</taxon>
        <taxon>Monogononta</taxon>
        <taxon>Pseudotrocha</taxon>
        <taxon>Ploima</taxon>
        <taxon>Brachionidae</taxon>
        <taxon>Brachionus</taxon>
    </lineage>
</organism>
<keyword evidence="2 6" id="KW-0575">Peroxidase</keyword>
<dbReference type="AlphaFoldDB" id="A0A814C6L9"/>
<dbReference type="Gene3D" id="3.40.30.10">
    <property type="entry name" value="Glutaredoxin"/>
    <property type="match status" value="1"/>
</dbReference>
<dbReference type="PROSITE" id="PS51352">
    <property type="entry name" value="THIOREDOXIN_2"/>
    <property type="match status" value="1"/>
</dbReference>
<feature type="active site" evidence="5">
    <location>
        <position position="84"/>
    </location>
</feature>
<sequence>MAKYLIKNFKILNNSSTALSFLPKYFVKRDLSTQTSPEMAQGGDAWKNAQSIYEFSAKDIDGNLVDLSKYKGRVVLIVNVACNCGFTGSNYPQLSELYKQHEKDGFSVLAFPCNQFGGQEPKPEGEIKEFVKQFDVKFDMFAKINVNGDEAHPLYKYLKSKVDGTFGNFIKWNFSKFLINRDGIPVKRYSPTTKPMEIESDILKLIQGKPL</sequence>
<evidence type="ECO:0000256" key="6">
    <source>
        <dbReference type="RuleBase" id="RU000499"/>
    </source>
</evidence>
<dbReference type="GO" id="GO:0006979">
    <property type="term" value="P:response to oxidative stress"/>
    <property type="evidence" value="ECO:0007669"/>
    <property type="project" value="InterPro"/>
</dbReference>
<dbReference type="InterPro" id="IPR029760">
    <property type="entry name" value="GPX_CS"/>
</dbReference>
<accession>A0A814C6L9</accession>
<dbReference type="SUPFAM" id="SSF52833">
    <property type="entry name" value="Thioredoxin-like"/>
    <property type="match status" value="1"/>
</dbReference>
<dbReference type="PANTHER" id="PTHR11592:SF134">
    <property type="entry name" value="PHOSPHOLIPID HYDROPEROXIDE GLUTATHIONE PEROXIDASE"/>
    <property type="match status" value="1"/>
</dbReference>
<dbReference type="Proteomes" id="UP000663879">
    <property type="component" value="Unassembled WGS sequence"/>
</dbReference>
<evidence type="ECO:0000256" key="1">
    <source>
        <dbReference type="ARBA" id="ARBA00006926"/>
    </source>
</evidence>
<evidence type="ECO:0000256" key="2">
    <source>
        <dbReference type="ARBA" id="ARBA00022559"/>
    </source>
</evidence>
<protein>
    <recommendedName>
        <fullName evidence="6">Glutathione peroxidase</fullName>
    </recommendedName>
</protein>
<reference evidence="8" key="1">
    <citation type="submission" date="2021-02" db="EMBL/GenBank/DDBJ databases">
        <authorList>
            <person name="Nowell W R."/>
        </authorList>
    </citation>
    <scope>NUCLEOTIDE SEQUENCE</scope>
    <source>
        <strain evidence="8">Ploen Becks lab</strain>
    </source>
</reference>
<dbReference type="GO" id="GO:0004601">
    <property type="term" value="F:peroxidase activity"/>
    <property type="evidence" value="ECO:0007669"/>
    <property type="project" value="UniProtKB-KW"/>
</dbReference>
<gene>
    <name evidence="8" type="ORF">OXX778_LOCUS13378</name>
</gene>
<dbReference type="Pfam" id="PF00255">
    <property type="entry name" value="GSHPx"/>
    <property type="match status" value="1"/>
</dbReference>
<evidence type="ECO:0000256" key="3">
    <source>
        <dbReference type="ARBA" id="ARBA00022933"/>
    </source>
</evidence>